<comment type="catalytic activity">
    <reaction evidence="8 11">
        <text>an N-terminal (5-L-glutamyl)-[peptide] + an alpha-amino acid = 5-L-glutamyl amino acid + an N-terminal L-alpha-aminoacyl-[peptide]</text>
        <dbReference type="Rhea" id="RHEA:23904"/>
        <dbReference type="Rhea" id="RHEA-COMP:9780"/>
        <dbReference type="Rhea" id="RHEA-COMP:9795"/>
        <dbReference type="ChEBI" id="CHEBI:77644"/>
        <dbReference type="ChEBI" id="CHEBI:78597"/>
        <dbReference type="ChEBI" id="CHEBI:78599"/>
        <dbReference type="ChEBI" id="CHEBI:78608"/>
        <dbReference type="EC" id="2.3.2.2"/>
    </reaction>
</comment>
<name>A0A375HSE8_9BURK</name>
<evidence type="ECO:0000256" key="1">
    <source>
        <dbReference type="ARBA" id="ARBA00001049"/>
    </source>
</evidence>
<comment type="catalytic activity">
    <reaction evidence="2 11">
        <text>glutathione + H2O = L-cysteinylglycine + L-glutamate</text>
        <dbReference type="Rhea" id="RHEA:28807"/>
        <dbReference type="ChEBI" id="CHEBI:15377"/>
        <dbReference type="ChEBI" id="CHEBI:29985"/>
        <dbReference type="ChEBI" id="CHEBI:57925"/>
        <dbReference type="ChEBI" id="CHEBI:61694"/>
        <dbReference type="EC" id="3.4.19.13"/>
    </reaction>
</comment>
<evidence type="ECO:0000256" key="2">
    <source>
        <dbReference type="ARBA" id="ARBA00001089"/>
    </source>
</evidence>
<comment type="PTM">
    <text evidence="11">Cleaved by autocatalysis into a large and a small subunit.</text>
</comment>
<keyword evidence="6 11" id="KW-0865">Zymogen</keyword>
<dbReference type="InterPro" id="IPR029055">
    <property type="entry name" value="Ntn_hydrolases_N"/>
</dbReference>
<comment type="similarity">
    <text evidence="3 11">Belongs to the gamma-glutamyltransferase family.</text>
</comment>
<dbReference type="PRINTS" id="PR01210">
    <property type="entry name" value="GGTRANSPTASE"/>
</dbReference>
<dbReference type="EC" id="3.4.19.13" evidence="11"/>
<dbReference type="InterPro" id="IPR043137">
    <property type="entry name" value="GGT_ssub_C"/>
</dbReference>
<evidence type="ECO:0000256" key="6">
    <source>
        <dbReference type="ARBA" id="ARBA00023145"/>
    </source>
</evidence>
<sequence length="545" mass="58891">MKKGMVVCPQPEAAEAGIEILRAGGNAADAAVACAFAQTVVDPLMCGIAGFGTAAVYMPSRQAHEYIDFHATAPARATPDMWADKLEGEARDGFGFFVRDRLNDIGYQSVATPGTLRGLEAIHRSYGRLPWREVIAPAIRWARDGYFVRPGMYAFWIDEGTLGRASNRERLAYSADGRRLYCREDGSPKTIGTPLRNPDFADTLEQIAREGADAFYLHDLAARIVADMEANGGLLSRTDLAGYRLERTAPLAGTYRDRTITTNRPPGGGVMLIQMLNILEHFDLARIGHNTPEYLRIVCEAMKAATRDKDLHVGDPAFVEVPLARLLDKGYASELAARIVAGDKVDIARVNPGHVVPRDTTHLSVVDGEGNCIALTHSLAMPSGVMTPGLGFLHNGCMGVFDPRPGRAGSIAPGKRRFTSSCPSIVFRDGEPEIVLGAPGGTQIAMGVLQAILNVVDFGMAMQPAVSAPRFSSTSNAIDVCNRIPRYLTAQLEAQGYEVIRNPYNYTIAWVHAIRLANGQLDGGADPGRDGVALETEIACVRNRK</sequence>
<dbReference type="Proteomes" id="UP000256710">
    <property type="component" value="Unassembled WGS sequence"/>
</dbReference>
<accession>A0A375HSE8</accession>
<evidence type="ECO:0000313" key="14">
    <source>
        <dbReference type="Proteomes" id="UP000255168"/>
    </source>
</evidence>
<dbReference type="SUPFAM" id="SSF56235">
    <property type="entry name" value="N-terminal nucleophile aminohydrolases (Ntn hydrolases)"/>
    <property type="match status" value="1"/>
</dbReference>
<geneLocation type="plasmid" evidence="14">
    <name>ii</name>
</geneLocation>
<dbReference type="EMBL" id="LT984807">
    <property type="protein sequence ID" value="SPD61141.1"/>
    <property type="molecule type" value="Genomic_DNA"/>
</dbReference>
<dbReference type="GO" id="GO:0006750">
    <property type="term" value="P:glutathione biosynthetic process"/>
    <property type="evidence" value="ECO:0007669"/>
    <property type="project" value="UniProtKB-KW"/>
</dbReference>
<dbReference type="Pfam" id="PF01019">
    <property type="entry name" value="G_glu_transpept"/>
    <property type="match status" value="1"/>
</dbReference>
<dbReference type="GO" id="GO:0036374">
    <property type="term" value="F:glutathione hydrolase activity"/>
    <property type="evidence" value="ECO:0007669"/>
    <property type="project" value="UniProtKB-UniRule"/>
</dbReference>
<comment type="pathway">
    <text evidence="11">Sulfur metabolism; glutathione metabolism.</text>
</comment>
<dbReference type="NCBIfam" id="TIGR00066">
    <property type="entry name" value="g_glut_trans"/>
    <property type="match status" value="1"/>
</dbReference>
<evidence type="ECO:0000256" key="11">
    <source>
        <dbReference type="RuleBase" id="RU368036"/>
    </source>
</evidence>
<evidence type="ECO:0000256" key="8">
    <source>
        <dbReference type="ARBA" id="ARBA00047417"/>
    </source>
</evidence>
<geneLocation type="plasmid" evidence="13">
    <name>II</name>
</geneLocation>
<feature type="binding site" evidence="10">
    <location>
        <position position="441"/>
    </location>
    <ligand>
        <name>L-glutamate</name>
        <dbReference type="ChEBI" id="CHEBI:29985"/>
    </ligand>
</feature>
<evidence type="ECO:0000256" key="4">
    <source>
        <dbReference type="ARBA" id="ARBA00022679"/>
    </source>
</evidence>
<dbReference type="InterPro" id="IPR043138">
    <property type="entry name" value="GGT_lsub"/>
</dbReference>
<dbReference type="InterPro" id="IPR000101">
    <property type="entry name" value="GGT_peptidase"/>
</dbReference>
<evidence type="ECO:0000313" key="15">
    <source>
        <dbReference type="Proteomes" id="UP000256710"/>
    </source>
</evidence>
<keyword evidence="11" id="KW-0317">Glutathione biosynthesis</keyword>
<evidence type="ECO:0000256" key="9">
    <source>
        <dbReference type="PIRSR" id="PIRSR600101-1"/>
    </source>
</evidence>
<dbReference type="PANTHER" id="PTHR43199">
    <property type="entry name" value="GLUTATHIONE HYDROLASE"/>
    <property type="match status" value="1"/>
</dbReference>
<comment type="subunit">
    <text evidence="11">This enzyme consists of two polypeptide chains, which are synthesized in precursor form from a single polypeptide.</text>
</comment>
<evidence type="ECO:0000313" key="13">
    <source>
        <dbReference type="EMBL" id="SPD61141.1"/>
    </source>
</evidence>
<evidence type="ECO:0000256" key="10">
    <source>
        <dbReference type="PIRSR" id="PIRSR600101-2"/>
    </source>
</evidence>
<dbReference type="AlphaFoldDB" id="A0A375HSE8"/>
<dbReference type="EC" id="2.3.2.2" evidence="11"/>
<organism evidence="13 14">
    <name type="scientific">Cupriavidus neocaledonicus</name>
    <dbReference type="NCBI Taxonomy" id="1040979"/>
    <lineage>
        <taxon>Bacteria</taxon>
        <taxon>Pseudomonadati</taxon>
        <taxon>Pseudomonadota</taxon>
        <taxon>Betaproteobacteria</taxon>
        <taxon>Burkholderiales</taxon>
        <taxon>Burkholderiaceae</taxon>
        <taxon>Cupriavidus</taxon>
    </lineage>
</organism>
<keyword evidence="15" id="KW-1185">Reference proteome</keyword>
<dbReference type="Gene3D" id="1.10.246.130">
    <property type="match status" value="1"/>
</dbReference>
<proteinExistence type="inferred from homology"/>
<feature type="binding site" evidence="10">
    <location>
        <begin position="419"/>
        <end position="420"/>
    </location>
    <ligand>
        <name>L-glutamate</name>
        <dbReference type="ChEBI" id="CHEBI:29985"/>
    </ligand>
</feature>
<keyword evidence="4 11" id="KW-0808">Transferase</keyword>
<evidence type="ECO:0000256" key="5">
    <source>
        <dbReference type="ARBA" id="ARBA00022801"/>
    </source>
</evidence>
<protein>
    <recommendedName>
        <fullName evidence="11">Glutathione hydrolase proenzyme</fullName>
        <ecNumber evidence="11">2.3.2.2</ecNumber>
        <ecNumber evidence="11">3.4.19.13</ecNumber>
    </recommendedName>
    <component>
        <recommendedName>
            <fullName evidence="11">Glutathione hydrolase large chain</fullName>
        </recommendedName>
    </component>
    <component>
        <recommendedName>
            <fullName evidence="11">Glutathione hydrolase small chain</fullName>
        </recommendedName>
    </component>
</protein>
<keyword evidence="7 11" id="KW-0012">Acyltransferase</keyword>
<feature type="active site" description="Nucleophile" evidence="9">
    <location>
        <position position="360"/>
    </location>
</feature>
<dbReference type="GO" id="GO:0006751">
    <property type="term" value="P:glutathione catabolic process"/>
    <property type="evidence" value="ECO:0007669"/>
    <property type="project" value="UniProtKB-UniRule"/>
</dbReference>
<evidence type="ECO:0000256" key="3">
    <source>
        <dbReference type="ARBA" id="ARBA00009381"/>
    </source>
</evidence>
<keyword evidence="5 11" id="KW-0378">Hydrolase</keyword>
<dbReference type="UniPathway" id="UPA00204"/>
<dbReference type="PANTHER" id="PTHR43199:SF1">
    <property type="entry name" value="GLUTATHIONE HYDROLASE PROENZYME"/>
    <property type="match status" value="1"/>
</dbReference>
<evidence type="ECO:0000256" key="7">
    <source>
        <dbReference type="ARBA" id="ARBA00023315"/>
    </source>
</evidence>
<dbReference type="GO" id="GO:0103068">
    <property type="term" value="F:leukotriene C4 gamma-glutamyl transferase activity"/>
    <property type="evidence" value="ECO:0007669"/>
    <property type="project" value="UniProtKB-EC"/>
</dbReference>
<gene>
    <name evidence="13" type="primary">ggt</name>
    <name evidence="12" type="ORF">CBM2605_B10224</name>
    <name evidence="13" type="ORF">CBM2607_MP21805</name>
</gene>
<dbReference type="Gene3D" id="3.60.20.40">
    <property type="match status" value="1"/>
</dbReference>
<evidence type="ECO:0000313" key="12">
    <source>
        <dbReference type="EMBL" id="SOZ38007.1"/>
    </source>
</evidence>
<dbReference type="EMBL" id="OFTC01000032">
    <property type="protein sequence ID" value="SOZ38007.1"/>
    <property type="molecule type" value="Genomic_DNA"/>
</dbReference>
<reference evidence="14 15" key="1">
    <citation type="submission" date="2018-01" db="EMBL/GenBank/DDBJ databases">
        <authorList>
            <person name="Clerissi C."/>
        </authorList>
    </citation>
    <scope>NUCLEOTIDE SEQUENCE [LARGE SCALE GENOMIC DNA]</scope>
    <source>
        <strain evidence="12">Cupriavidus taiwanensis STM 6082</strain>
        <strain evidence="13">Cupriavidus taiwanensis STM 6160</strain>
        <plasmid evidence="14">ii</plasmid>
        <plasmid evidence="13">II</plasmid>
    </source>
</reference>
<dbReference type="InterPro" id="IPR051792">
    <property type="entry name" value="GGT_bact"/>
</dbReference>
<keyword evidence="13" id="KW-0614">Plasmid</keyword>
<comment type="catalytic activity">
    <reaction evidence="1 11">
        <text>an S-substituted glutathione + H2O = an S-substituted L-cysteinylglycine + L-glutamate</text>
        <dbReference type="Rhea" id="RHEA:59468"/>
        <dbReference type="ChEBI" id="CHEBI:15377"/>
        <dbReference type="ChEBI" id="CHEBI:29985"/>
        <dbReference type="ChEBI" id="CHEBI:90779"/>
        <dbReference type="ChEBI" id="CHEBI:143103"/>
        <dbReference type="EC" id="3.4.19.13"/>
    </reaction>
</comment>
<dbReference type="Proteomes" id="UP000255168">
    <property type="component" value="Plasmid II"/>
</dbReference>